<dbReference type="EMBL" id="UZAH01025543">
    <property type="protein sequence ID" value="VDO65863.1"/>
    <property type="molecule type" value="Genomic_DNA"/>
</dbReference>
<name>A0A183FGL0_HELPZ</name>
<dbReference type="Proteomes" id="UP000050761">
    <property type="component" value="Unassembled WGS sequence"/>
</dbReference>
<evidence type="ECO:0000313" key="3">
    <source>
        <dbReference type="Proteomes" id="UP000050761"/>
    </source>
</evidence>
<keyword evidence="1" id="KW-0812">Transmembrane</keyword>
<dbReference type="WBParaSite" id="HPBE_0000580101-mRNA-1">
    <property type="protein sequence ID" value="HPBE_0000580101-mRNA-1"/>
    <property type="gene ID" value="HPBE_0000580101"/>
</dbReference>
<proteinExistence type="predicted"/>
<evidence type="ECO:0000313" key="4">
    <source>
        <dbReference type="WBParaSite" id="HPBE_0000580101-mRNA-1"/>
    </source>
</evidence>
<feature type="transmembrane region" description="Helical" evidence="1">
    <location>
        <begin position="57"/>
        <end position="74"/>
    </location>
</feature>
<protein>
    <submittedName>
        <fullName evidence="4">CFEM domain-containing protein</fullName>
    </submittedName>
</protein>
<dbReference type="AlphaFoldDB" id="A0A183FGL0"/>
<accession>A0A183FGL0</accession>
<organism evidence="3 4">
    <name type="scientific">Heligmosomoides polygyrus</name>
    <name type="common">Parasitic roundworm</name>
    <dbReference type="NCBI Taxonomy" id="6339"/>
    <lineage>
        <taxon>Eukaryota</taxon>
        <taxon>Metazoa</taxon>
        <taxon>Ecdysozoa</taxon>
        <taxon>Nematoda</taxon>
        <taxon>Chromadorea</taxon>
        <taxon>Rhabditida</taxon>
        <taxon>Rhabditina</taxon>
        <taxon>Rhabditomorpha</taxon>
        <taxon>Strongyloidea</taxon>
        <taxon>Heligmosomidae</taxon>
        <taxon>Heligmosomoides</taxon>
    </lineage>
</organism>
<reference evidence="4" key="2">
    <citation type="submission" date="2019-09" db="UniProtKB">
        <authorList>
            <consortium name="WormBaseParasite"/>
        </authorList>
    </citation>
    <scope>IDENTIFICATION</scope>
</reference>
<dbReference type="OrthoDB" id="5808032at2759"/>
<keyword evidence="1" id="KW-0472">Membrane</keyword>
<evidence type="ECO:0000256" key="1">
    <source>
        <dbReference type="SAM" id="Phobius"/>
    </source>
</evidence>
<sequence length="98" mass="11114">MQDRNRGLDIPYEDPVGYCITKPIPDCSSVCLPSSVRCDSVYNCGDIFSCLSASSQLMLVGFFVLNGAFIRKYLYFIVSQRERRFCPYTTGHSNLPLR</sequence>
<keyword evidence="3" id="KW-1185">Reference proteome</keyword>
<gene>
    <name evidence="2" type="ORF">HPBE_LOCUS5802</name>
</gene>
<accession>A0A3P7YMC5</accession>
<keyword evidence="1" id="KW-1133">Transmembrane helix</keyword>
<evidence type="ECO:0000313" key="2">
    <source>
        <dbReference type="EMBL" id="VDO65863.1"/>
    </source>
</evidence>
<reference evidence="2 3" key="1">
    <citation type="submission" date="2018-11" db="EMBL/GenBank/DDBJ databases">
        <authorList>
            <consortium name="Pathogen Informatics"/>
        </authorList>
    </citation>
    <scope>NUCLEOTIDE SEQUENCE [LARGE SCALE GENOMIC DNA]</scope>
</reference>